<reference evidence="14" key="2">
    <citation type="submission" date="2020-09" db="EMBL/GenBank/DDBJ databases">
        <authorList>
            <person name="Sun Q."/>
            <person name="Ohkuma M."/>
        </authorList>
    </citation>
    <scope>NUCLEOTIDE SEQUENCE</scope>
    <source>
        <strain evidence="14">JCM 14371</strain>
    </source>
</reference>
<evidence type="ECO:0000313" key="15">
    <source>
        <dbReference type="Proteomes" id="UP000635726"/>
    </source>
</evidence>
<comment type="catalytic activity">
    <reaction evidence="10">
        <text>L-threonyl-[protein] + ATP = O-phospho-L-threonyl-[protein] + ADP + H(+)</text>
        <dbReference type="Rhea" id="RHEA:46608"/>
        <dbReference type="Rhea" id="RHEA-COMP:11060"/>
        <dbReference type="Rhea" id="RHEA-COMP:11605"/>
        <dbReference type="ChEBI" id="CHEBI:15378"/>
        <dbReference type="ChEBI" id="CHEBI:30013"/>
        <dbReference type="ChEBI" id="CHEBI:30616"/>
        <dbReference type="ChEBI" id="CHEBI:61977"/>
        <dbReference type="ChEBI" id="CHEBI:456216"/>
        <dbReference type="EC" id="2.7.11.1"/>
    </reaction>
</comment>
<feature type="region of interest" description="Disordered" evidence="12">
    <location>
        <begin position="275"/>
        <end position="296"/>
    </location>
</feature>
<evidence type="ECO:0000256" key="9">
    <source>
        <dbReference type="ARBA" id="ARBA00022842"/>
    </source>
</evidence>
<dbReference type="InterPro" id="IPR000687">
    <property type="entry name" value="RIO_kinase"/>
</dbReference>
<evidence type="ECO:0000259" key="13">
    <source>
        <dbReference type="SMART" id="SM00090"/>
    </source>
</evidence>
<dbReference type="InterPro" id="IPR011009">
    <property type="entry name" value="Kinase-like_dom_sf"/>
</dbReference>
<dbReference type="EMBL" id="BMOE01000009">
    <property type="protein sequence ID" value="GGJ80744.1"/>
    <property type="molecule type" value="Genomic_DNA"/>
</dbReference>
<dbReference type="GO" id="GO:0005524">
    <property type="term" value="F:ATP binding"/>
    <property type="evidence" value="ECO:0007669"/>
    <property type="project" value="UniProtKB-KW"/>
</dbReference>
<keyword evidence="3 14" id="KW-0723">Serine/threonine-protein kinase</keyword>
<dbReference type="RefSeq" id="WP_188963699.1">
    <property type="nucleotide sequence ID" value="NZ_BMOE01000009.1"/>
</dbReference>
<comment type="catalytic activity">
    <reaction evidence="11">
        <text>L-seryl-[protein] + ATP = O-phospho-L-seryl-[protein] + ADP + H(+)</text>
        <dbReference type="Rhea" id="RHEA:17989"/>
        <dbReference type="Rhea" id="RHEA-COMP:9863"/>
        <dbReference type="Rhea" id="RHEA-COMP:11604"/>
        <dbReference type="ChEBI" id="CHEBI:15378"/>
        <dbReference type="ChEBI" id="CHEBI:29999"/>
        <dbReference type="ChEBI" id="CHEBI:30616"/>
        <dbReference type="ChEBI" id="CHEBI:83421"/>
        <dbReference type="ChEBI" id="CHEBI:456216"/>
        <dbReference type="EC" id="2.7.11.1"/>
    </reaction>
</comment>
<evidence type="ECO:0000313" key="14">
    <source>
        <dbReference type="EMBL" id="GGJ80744.1"/>
    </source>
</evidence>
<sequence length="296" mass="32922">MKGRNDLLLDDVTGDPRQRMEQKKHKVQGRRRRKDMVLPADGSDAEAGDPTLLNLRKLGYLTEILGELKSGKEATVYLARGPRGLIALKLYRDLEARSFKNDTLYRAGRAVGDERIARAIRNRTAAGVKAQQALWTGAEYAMLWKLWSAGLNVPEPLVGPGVKACAATSPAVLMRFIGDEDDAAPRLSEAVLTPEHALIAWNGALDGMAALLRLGLVHGDYSTYNLLWWEETVMIIDFPQVSDRENPNFQHLLERDADSLSRSFLRHGIRETGESTLREVQKRAAQPGPPPRIQLP</sequence>
<dbReference type="EC" id="2.7.11.1" evidence="2"/>
<evidence type="ECO:0000256" key="5">
    <source>
        <dbReference type="ARBA" id="ARBA00022723"/>
    </source>
</evidence>
<keyword evidence="6" id="KW-0547">Nucleotide-binding</keyword>
<dbReference type="SUPFAM" id="SSF56112">
    <property type="entry name" value="Protein kinase-like (PK-like)"/>
    <property type="match status" value="1"/>
</dbReference>
<dbReference type="GO" id="GO:0046872">
    <property type="term" value="F:metal ion binding"/>
    <property type="evidence" value="ECO:0007669"/>
    <property type="project" value="UniProtKB-KW"/>
</dbReference>
<comment type="similarity">
    <text evidence="1">Belongs to the protein kinase superfamily. RIO-type Ser/Thr kinase family.</text>
</comment>
<evidence type="ECO:0000256" key="10">
    <source>
        <dbReference type="ARBA" id="ARBA00047899"/>
    </source>
</evidence>
<dbReference type="GO" id="GO:0004674">
    <property type="term" value="F:protein serine/threonine kinase activity"/>
    <property type="evidence" value="ECO:0007669"/>
    <property type="project" value="UniProtKB-KW"/>
</dbReference>
<keyword evidence="7 14" id="KW-0418">Kinase</keyword>
<evidence type="ECO:0000256" key="1">
    <source>
        <dbReference type="ARBA" id="ARBA00009196"/>
    </source>
</evidence>
<keyword evidence="5" id="KW-0479">Metal-binding</keyword>
<dbReference type="SMART" id="SM00090">
    <property type="entry name" value="RIO"/>
    <property type="match status" value="1"/>
</dbReference>
<gene>
    <name evidence="14" type="ORF">GCM10008939_25770</name>
</gene>
<reference evidence="14" key="1">
    <citation type="journal article" date="2014" name="Int. J. Syst. Evol. Microbiol.">
        <title>Complete genome sequence of Corynebacterium casei LMG S-19264T (=DSM 44701T), isolated from a smear-ripened cheese.</title>
        <authorList>
            <consortium name="US DOE Joint Genome Institute (JGI-PGF)"/>
            <person name="Walter F."/>
            <person name="Albersmeier A."/>
            <person name="Kalinowski J."/>
            <person name="Ruckert C."/>
        </authorList>
    </citation>
    <scope>NUCLEOTIDE SEQUENCE</scope>
    <source>
        <strain evidence="14">JCM 14371</strain>
    </source>
</reference>
<evidence type="ECO:0000256" key="2">
    <source>
        <dbReference type="ARBA" id="ARBA00012513"/>
    </source>
</evidence>
<keyword evidence="4" id="KW-0808">Transferase</keyword>
<feature type="domain" description="RIO kinase" evidence="13">
    <location>
        <begin position="29"/>
        <end position="282"/>
    </location>
</feature>
<feature type="compositionally biased region" description="Pro residues" evidence="12">
    <location>
        <begin position="287"/>
        <end position="296"/>
    </location>
</feature>
<accession>A0A917PIP1</accession>
<proteinExistence type="inferred from homology"/>
<dbReference type="Pfam" id="PF01163">
    <property type="entry name" value="RIO1"/>
    <property type="match status" value="1"/>
</dbReference>
<feature type="compositionally biased region" description="Basic residues" evidence="12">
    <location>
        <begin position="22"/>
        <end position="34"/>
    </location>
</feature>
<evidence type="ECO:0000256" key="7">
    <source>
        <dbReference type="ARBA" id="ARBA00022777"/>
    </source>
</evidence>
<dbReference type="AlphaFoldDB" id="A0A917PIP1"/>
<keyword evidence="9" id="KW-0460">Magnesium</keyword>
<keyword evidence="8" id="KW-0067">ATP-binding</keyword>
<keyword evidence="15" id="KW-1185">Reference proteome</keyword>
<dbReference type="Gene3D" id="1.10.510.10">
    <property type="entry name" value="Transferase(Phosphotransferase) domain 1"/>
    <property type="match status" value="1"/>
</dbReference>
<evidence type="ECO:0000256" key="11">
    <source>
        <dbReference type="ARBA" id="ARBA00048679"/>
    </source>
</evidence>
<feature type="region of interest" description="Disordered" evidence="12">
    <location>
        <begin position="1"/>
        <end position="44"/>
    </location>
</feature>
<evidence type="ECO:0000256" key="3">
    <source>
        <dbReference type="ARBA" id="ARBA00022527"/>
    </source>
</evidence>
<dbReference type="InterPro" id="IPR051272">
    <property type="entry name" value="RIO-type_Ser/Thr_kinase"/>
</dbReference>
<comment type="caution">
    <text evidence="14">The sequence shown here is derived from an EMBL/GenBank/DDBJ whole genome shotgun (WGS) entry which is preliminary data.</text>
</comment>
<organism evidence="14 15">
    <name type="scientific">Deinococcus aquiradiocola</name>
    <dbReference type="NCBI Taxonomy" id="393059"/>
    <lineage>
        <taxon>Bacteria</taxon>
        <taxon>Thermotogati</taxon>
        <taxon>Deinococcota</taxon>
        <taxon>Deinococci</taxon>
        <taxon>Deinococcales</taxon>
        <taxon>Deinococcaceae</taxon>
        <taxon>Deinococcus</taxon>
    </lineage>
</organism>
<dbReference type="Proteomes" id="UP000635726">
    <property type="component" value="Unassembled WGS sequence"/>
</dbReference>
<evidence type="ECO:0000256" key="12">
    <source>
        <dbReference type="SAM" id="MobiDB-lite"/>
    </source>
</evidence>
<dbReference type="Gene3D" id="3.30.200.20">
    <property type="entry name" value="Phosphorylase Kinase, domain 1"/>
    <property type="match status" value="1"/>
</dbReference>
<evidence type="ECO:0000256" key="4">
    <source>
        <dbReference type="ARBA" id="ARBA00022679"/>
    </source>
</evidence>
<evidence type="ECO:0000256" key="6">
    <source>
        <dbReference type="ARBA" id="ARBA00022741"/>
    </source>
</evidence>
<evidence type="ECO:0000256" key="8">
    <source>
        <dbReference type="ARBA" id="ARBA00022840"/>
    </source>
</evidence>
<dbReference type="InterPro" id="IPR018934">
    <property type="entry name" value="RIO_dom"/>
</dbReference>
<protein>
    <recommendedName>
        <fullName evidence="2">non-specific serine/threonine protein kinase</fullName>
        <ecNumber evidence="2">2.7.11.1</ecNumber>
    </recommendedName>
</protein>
<dbReference type="PANTHER" id="PTHR45723">
    <property type="entry name" value="SERINE/THREONINE-PROTEIN KINASE RIO1"/>
    <property type="match status" value="1"/>
</dbReference>
<name>A0A917PIP1_9DEIO</name>